<dbReference type="AlphaFoldDB" id="A0A927GD58"/>
<dbReference type="Proteomes" id="UP000653797">
    <property type="component" value="Unassembled WGS sequence"/>
</dbReference>
<evidence type="ECO:0000259" key="1">
    <source>
        <dbReference type="Pfam" id="PF14065"/>
    </source>
</evidence>
<reference evidence="2" key="1">
    <citation type="submission" date="2020-09" db="EMBL/GenBank/DDBJ databases">
        <authorList>
            <person name="Kim M.K."/>
        </authorList>
    </citation>
    <scope>NUCLEOTIDE SEQUENCE</scope>
    <source>
        <strain evidence="2">BT704</strain>
    </source>
</reference>
<feature type="domain" description="Pvc16 N-terminal" evidence="1">
    <location>
        <begin position="13"/>
        <end position="198"/>
    </location>
</feature>
<dbReference type="InterPro" id="IPR025351">
    <property type="entry name" value="Pvc16_N"/>
</dbReference>
<accession>A0A927GD58</accession>
<comment type="caution">
    <text evidence="2">The sequence shown here is derived from an EMBL/GenBank/DDBJ whole genome shotgun (WGS) entry which is preliminary data.</text>
</comment>
<sequence length="208" mass="23512">MIDAALVLLRNELAYFIRNDKGEAGIEVDLRNIALLETEKDEPLKDKIILSLVNIEEESTLKNSLPYVPGLGGGYEYRSPPIHLNLYVLITSNLNEGGETATTNSYIKSLRGLSHVIEFFQYRTGFTLANSLNVNGIPNRDNTLNELKLFADLYTLTFEQINHLWGSLGGRQIPFAMYKIRLVSVQNRNVGQDIPLIEEIQSQVRKMN</sequence>
<protein>
    <submittedName>
        <fullName evidence="2">DUF4255 domain-containing protein</fullName>
    </submittedName>
</protein>
<evidence type="ECO:0000313" key="2">
    <source>
        <dbReference type="EMBL" id="MBD2753206.1"/>
    </source>
</evidence>
<evidence type="ECO:0000313" key="3">
    <source>
        <dbReference type="Proteomes" id="UP000653797"/>
    </source>
</evidence>
<gene>
    <name evidence="2" type="ORF">IC230_09930</name>
</gene>
<keyword evidence="3" id="KW-1185">Reference proteome</keyword>
<organism evidence="2 3">
    <name type="scientific">Spirosoma validum</name>
    <dbReference type="NCBI Taxonomy" id="2771355"/>
    <lineage>
        <taxon>Bacteria</taxon>
        <taxon>Pseudomonadati</taxon>
        <taxon>Bacteroidota</taxon>
        <taxon>Cytophagia</taxon>
        <taxon>Cytophagales</taxon>
        <taxon>Cytophagaceae</taxon>
        <taxon>Spirosoma</taxon>
    </lineage>
</organism>
<dbReference type="Pfam" id="PF14065">
    <property type="entry name" value="Pvc16_N"/>
    <property type="match status" value="1"/>
</dbReference>
<dbReference type="RefSeq" id="WP_191038836.1">
    <property type="nucleotide sequence ID" value="NZ_JACXAA010000003.1"/>
</dbReference>
<proteinExistence type="predicted"/>
<dbReference type="EMBL" id="JACXAA010000003">
    <property type="protein sequence ID" value="MBD2753206.1"/>
    <property type="molecule type" value="Genomic_DNA"/>
</dbReference>
<name>A0A927GD58_9BACT</name>